<dbReference type="Gene3D" id="3.40.50.300">
    <property type="entry name" value="P-loop containing nucleotide triphosphate hydrolases"/>
    <property type="match status" value="1"/>
</dbReference>
<dbReference type="InterPro" id="IPR000523">
    <property type="entry name" value="Mg_chelatse_chII-like_cat_dom"/>
</dbReference>
<dbReference type="Pfam" id="PF01078">
    <property type="entry name" value="Mg_chelatase"/>
    <property type="match status" value="1"/>
</dbReference>
<evidence type="ECO:0000256" key="3">
    <source>
        <dbReference type="ARBA" id="ARBA00022840"/>
    </source>
</evidence>
<accession>A0ABP8IWZ2</accession>
<sequence length="512" mass="56221">MLTKTFGSAVQGVNAYTITIEVVVSQGMNFYVVGLPDNAIKESQQRIEAAMRFRGYNMPRTKVVVNMAPADIRKEGSAYDLPIALGILHASQQITTEKLSEYIIMGELSLDGELRPVRGVLPIAIQARKEGFKGFILPKENAKEAAIVNNLDVIPVTTMQEAVDFLEGRQSIEPVRIDTRDVFETEANQYAADFADVQGQENIKRALEIAAAGGHNVIMVGPPGAGKTMLAKRLPGILPPLNLHEALETTKIHSVAGKLGAGGSLLGTRPFRSPHHTISDVALVGGGGNPQPGEISLAHNGVLFLDELPEFKRTVLEVMRQPLEERRVTISRAKVSIDFPANFMLIASMNPCPCGYYNHPDKNCVCGPGVVQRYLNKVSGPLLDRIDLHVEVTPVSFDEMTQVRPAERSGTIQERVSEARRRQTERFQNMPDVHSNAMMPAQMVKDVCRISDAGRTLLKTAMERLGLSARAYDRILKVSRTIADLAGTDDIRIEHLAEAIQYRSLDREGWAG</sequence>
<proteinExistence type="inferred from homology"/>
<dbReference type="InterPro" id="IPR020568">
    <property type="entry name" value="Ribosomal_Su5_D2-typ_SF"/>
</dbReference>
<dbReference type="InterPro" id="IPR003593">
    <property type="entry name" value="AAA+_ATPase"/>
</dbReference>
<protein>
    <submittedName>
        <fullName evidence="5">YifB family Mg chelatase-like AAA ATPase</fullName>
    </submittedName>
</protein>
<dbReference type="PANTHER" id="PTHR32039">
    <property type="entry name" value="MAGNESIUM-CHELATASE SUBUNIT CHLI"/>
    <property type="match status" value="1"/>
</dbReference>
<dbReference type="PANTHER" id="PTHR32039:SF7">
    <property type="entry name" value="COMPETENCE PROTEIN COMM"/>
    <property type="match status" value="1"/>
</dbReference>
<dbReference type="SMART" id="SM00382">
    <property type="entry name" value="AAA"/>
    <property type="match status" value="1"/>
</dbReference>
<feature type="domain" description="AAA+ ATPase" evidence="4">
    <location>
        <begin position="213"/>
        <end position="396"/>
    </location>
</feature>
<gene>
    <name evidence="5" type="ORF">GCM10023186_13410</name>
</gene>
<dbReference type="InterPro" id="IPR025158">
    <property type="entry name" value="Mg_chelat-rel_C"/>
</dbReference>
<dbReference type="RefSeq" id="WP_345222496.1">
    <property type="nucleotide sequence ID" value="NZ_BAABHA010000002.1"/>
</dbReference>
<name>A0ABP8IWZ2_9BACT</name>
<dbReference type="Pfam" id="PF13335">
    <property type="entry name" value="Mg_chelatase_C"/>
    <property type="match status" value="1"/>
</dbReference>
<evidence type="ECO:0000313" key="5">
    <source>
        <dbReference type="EMBL" id="GAA4377831.1"/>
    </source>
</evidence>
<comment type="caution">
    <text evidence="5">The sequence shown here is derived from an EMBL/GenBank/DDBJ whole genome shotgun (WGS) entry which is preliminary data.</text>
</comment>
<dbReference type="NCBIfam" id="TIGR00368">
    <property type="entry name" value="YifB family Mg chelatase-like AAA ATPase"/>
    <property type="match status" value="1"/>
</dbReference>
<dbReference type="Pfam" id="PF13541">
    <property type="entry name" value="ChlI"/>
    <property type="match status" value="1"/>
</dbReference>
<evidence type="ECO:0000256" key="1">
    <source>
        <dbReference type="ARBA" id="ARBA00006354"/>
    </source>
</evidence>
<organism evidence="5 6">
    <name type="scientific">Hymenobacter koreensis</name>
    <dbReference type="NCBI Taxonomy" id="1084523"/>
    <lineage>
        <taxon>Bacteria</taxon>
        <taxon>Pseudomonadati</taxon>
        <taxon>Bacteroidota</taxon>
        <taxon>Cytophagia</taxon>
        <taxon>Cytophagales</taxon>
        <taxon>Hymenobacteraceae</taxon>
        <taxon>Hymenobacter</taxon>
    </lineage>
</organism>
<evidence type="ECO:0000259" key="4">
    <source>
        <dbReference type="SMART" id="SM00382"/>
    </source>
</evidence>
<dbReference type="PRINTS" id="PR01657">
    <property type="entry name" value="MCMFAMILY"/>
</dbReference>
<keyword evidence="6" id="KW-1185">Reference proteome</keyword>
<dbReference type="SUPFAM" id="SSF54211">
    <property type="entry name" value="Ribosomal protein S5 domain 2-like"/>
    <property type="match status" value="1"/>
</dbReference>
<reference evidence="6" key="1">
    <citation type="journal article" date="2019" name="Int. J. Syst. Evol. Microbiol.">
        <title>The Global Catalogue of Microorganisms (GCM) 10K type strain sequencing project: providing services to taxonomists for standard genome sequencing and annotation.</title>
        <authorList>
            <consortium name="The Broad Institute Genomics Platform"/>
            <consortium name="The Broad Institute Genome Sequencing Center for Infectious Disease"/>
            <person name="Wu L."/>
            <person name="Ma J."/>
        </authorList>
    </citation>
    <scope>NUCLEOTIDE SEQUENCE [LARGE SCALE GENOMIC DNA]</scope>
    <source>
        <strain evidence="6">JCM 17924</strain>
    </source>
</reference>
<dbReference type="InterPro" id="IPR001208">
    <property type="entry name" value="MCM_dom"/>
</dbReference>
<comment type="similarity">
    <text evidence="1">Belongs to the Mg-chelatase subunits D/I family. ComM subfamily.</text>
</comment>
<dbReference type="InterPro" id="IPR004482">
    <property type="entry name" value="Mg_chelat-rel"/>
</dbReference>
<dbReference type="InterPro" id="IPR014721">
    <property type="entry name" value="Ribsml_uS5_D2-typ_fold_subgr"/>
</dbReference>
<evidence type="ECO:0000313" key="6">
    <source>
        <dbReference type="Proteomes" id="UP001500454"/>
    </source>
</evidence>
<keyword evidence="3" id="KW-0067">ATP-binding</keyword>
<dbReference type="SUPFAM" id="SSF52540">
    <property type="entry name" value="P-loop containing nucleoside triphosphate hydrolases"/>
    <property type="match status" value="1"/>
</dbReference>
<keyword evidence="2" id="KW-0547">Nucleotide-binding</keyword>
<evidence type="ECO:0000256" key="2">
    <source>
        <dbReference type="ARBA" id="ARBA00022741"/>
    </source>
</evidence>
<dbReference type="InterPro" id="IPR027417">
    <property type="entry name" value="P-loop_NTPase"/>
</dbReference>
<dbReference type="Proteomes" id="UP001500454">
    <property type="component" value="Unassembled WGS sequence"/>
</dbReference>
<dbReference type="EMBL" id="BAABHA010000002">
    <property type="protein sequence ID" value="GAA4377831.1"/>
    <property type="molecule type" value="Genomic_DNA"/>
</dbReference>
<dbReference type="InterPro" id="IPR045006">
    <property type="entry name" value="CHLI-like"/>
</dbReference>
<dbReference type="Gene3D" id="3.30.230.10">
    <property type="match status" value="1"/>
</dbReference>